<comment type="caution">
    <text evidence="1">The sequence shown here is derived from an EMBL/GenBank/DDBJ whole genome shotgun (WGS) entry which is preliminary data.</text>
</comment>
<reference evidence="1 2" key="1">
    <citation type="submission" date="2019-11" db="EMBL/GenBank/DDBJ databases">
        <title>Using colonization assays and comparative genomics to discover symbiosis behaviors and factors in Vibrio fischeri.</title>
        <authorList>
            <person name="Bongrand C."/>
            <person name="Moriano-Gutierrez S."/>
            <person name="Arevalo P."/>
            <person name="Mcfall-Ngai M."/>
            <person name="Visick K."/>
            <person name="Polz M.F."/>
            <person name="Ruby E.G."/>
        </authorList>
    </citation>
    <scope>NUCLEOTIDE SEQUENCE [LARGE SCALE GENOMIC DNA]</scope>
    <source>
        <strain evidence="2">emors.4.1</strain>
    </source>
</reference>
<protein>
    <submittedName>
        <fullName evidence="1">Uncharacterized protein</fullName>
    </submittedName>
</protein>
<accession>A0A844P612</accession>
<dbReference type="EMBL" id="WOBN01000058">
    <property type="protein sequence ID" value="MUK51442.1"/>
    <property type="molecule type" value="Genomic_DNA"/>
</dbReference>
<evidence type="ECO:0000313" key="2">
    <source>
        <dbReference type="Proteomes" id="UP000448038"/>
    </source>
</evidence>
<evidence type="ECO:0000313" key="1">
    <source>
        <dbReference type="EMBL" id="MUK51442.1"/>
    </source>
</evidence>
<dbReference type="Proteomes" id="UP000448038">
    <property type="component" value="Unassembled WGS sequence"/>
</dbReference>
<gene>
    <name evidence="1" type="ORF">GNP88_20340</name>
</gene>
<name>A0A844P612_ALIFS</name>
<dbReference type="RefSeq" id="WP_155656756.1">
    <property type="nucleotide sequence ID" value="NZ_WOBN01000058.1"/>
</dbReference>
<sequence>MARKLQILPDFFLNMDNIVSWKFEDDLIVIETVVASIRVGLDSYIDDIQVTSSDLQRIINDINSYFV</sequence>
<organism evidence="1 2">
    <name type="scientific">Aliivibrio fischeri</name>
    <name type="common">Vibrio fischeri</name>
    <dbReference type="NCBI Taxonomy" id="668"/>
    <lineage>
        <taxon>Bacteria</taxon>
        <taxon>Pseudomonadati</taxon>
        <taxon>Pseudomonadota</taxon>
        <taxon>Gammaproteobacteria</taxon>
        <taxon>Vibrionales</taxon>
        <taxon>Vibrionaceae</taxon>
        <taxon>Aliivibrio</taxon>
    </lineage>
</organism>
<proteinExistence type="predicted"/>
<dbReference type="AlphaFoldDB" id="A0A844P612"/>